<comment type="caution">
    <text evidence="1">The sequence shown here is derived from an EMBL/GenBank/DDBJ whole genome shotgun (WGS) entry which is preliminary data.</text>
</comment>
<protein>
    <submittedName>
        <fullName evidence="1">Uncharacterized protein</fullName>
    </submittedName>
</protein>
<dbReference type="RefSeq" id="WP_380204522.1">
    <property type="nucleotide sequence ID" value="NZ_JBHTEK010000001.1"/>
</dbReference>
<gene>
    <name evidence="1" type="ORF">ACFQT0_17850</name>
</gene>
<evidence type="ECO:0000313" key="1">
    <source>
        <dbReference type="EMBL" id="MFC7669007.1"/>
    </source>
</evidence>
<dbReference type="Proteomes" id="UP001596513">
    <property type="component" value="Unassembled WGS sequence"/>
</dbReference>
<dbReference type="EMBL" id="JBHTEK010000001">
    <property type="protein sequence ID" value="MFC7669007.1"/>
    <property type="molecule type" value="Genomic_DNA"/>
</dbReference>
<evidence type="ECO:0000313" key="2">
    <source>
        <dbReference type="Proteomes" id="UP001596513"/>
    </source>
</evidence>
<reference evidence="2" key="1">
    <citation type="journal article" date="2019" name="Int. J. Syst. Evol. Microbiol.">
        <title>The Global Catalogue of Microorganisms (GCM) 10K type strain sequencing project: providing services to taxonomists for standard genome sequencing and annotation.</title>
        <authorList>
            <consortium name="The Broad Institute Genomics Platform"/>
            <consortium name="The Broad Institute Genome Sequencing Center for Infectious Disease"/>
            <person name="Wu L."/>
            <person name="Ma J."/>
        </authorList>
    </citation>
    <scope>NUCLEOTIDE SEQUENCE [LARGE SCALE GENOMIC DNA]</scope>
    <source>
        <strain evidence="2">JCM 19635</strain>
    </source>
</reference>
<keyword evidence="2" id="KW-1185">Reference proteome</keyword>
<accession>A0ABW2U9C1</accession>
<proteinExistence type="predicted"/>
<sequence length="194" mass="21431">MFLLDKVIYFTETLKPDGKKFRDLIAFKELPHIVHQHLGAYTDRLARRILDQSADSEMVITQPTFFQKELPKRGQTIPQPLSLADLADADVPLQKSQPSAKLLFFRATRHAVLPGQSTQLSWKVEGAASVEIAGLGTRPAEGSYLILHSPALVGEQVYVLTAAGGTVKQTLKVDFFIPPPLTAPSLPLPPPRQW</sequence>
<name>A0ABW2U9C1_9BACT</name>
<organism evidence="1 2">
    <name type="scientific">Hymenobacter humi</name>
    <dbReference type="NCBI Taxonomy" id="1411620"/>
    <lineage>
        <taxon>Bacteria</taxon>
        <taxon>Pseudomonadati</taxon>
        <taxon>Bacteroidota</taxon>
        <taxon>Cytophagia</taxon>
        <taxon>Cytophagales</taxon>
        <taxon>Hymenobacteraceae</taxon>
        <taxon>Hymenobacter</taxon>
    </lineage>
</organism>